<comment type="caution">
    <text evidence="9">The sequence shown here is derived from an EMBL/GenBank/DDBJ whole genome shotgun (WGS) entry which is preliminary data.</text>
</comment>
<dbReference type="Pfam" id="PF07886">
    <property type="entry name" value="BA14K"/>
    <property type="match status" value="1"/>
</dbReference>
<keyword evidence="4" id="KW-1003">Cell membrane</keyword>
<dbReference type="Proteomes" id="UP000290767">
    <property type="component" value="Unassembled WGS sequence"/>
</dbReference>
<protein>
    <recommendedName>
        <fullName evidence="3">Lectin-like protein BA14k</fullName>
    </recommendedName>
</protein>
<evidence type="ECO:0000256" key="8">
    <source>
        <dbReference type="SAM" id="SignalP"/>
    </source>
</evidence>
<dbReference type="InterPro" id="IPR012413">
    <property type="entry name" value="BA14K"/>
</dbReference>
<evidence type="ECO:0000313" key="10">
    <source>
        <dbReference type="Proteomes" id="UP000290767"/>
    </source>
</evidence>
<dbReference type="AlphaFoldDB" id="A0A4Q1TYF5"/>
<evidence type="ECO:0000256" key="4">
    <source>
        <dbReference type="ARBA" id="ARBA00022475"/>
    </source>
</evidence>
<sequence>MNKFGIIALSIATAFSGMPAAAGPVFVPSPMLSAQPAHHGTDARIMTVACNPYSIVCSGDGDNRRSNRNRDRDNDRDRHSYRDRDRDNDRDRYSYRERRYDRDDRYGGDRRYDRRYRRYDNRNDNNGAIIGGLAAGALLGGIIASQPRTRAYSSHAEYCYSRYRSYRAYDNTYQPNYGPRRQCR</sequence>
<comment type="similarity">
    <text evidence="2">Belongs to the BA14k family.</text>
</comment>
<dbReference type="GO" id="GO:0016020">
    <property type="term" value="C:membrane"/>
    <property type="evidence" value="ECO:0007669"/>
    <property type="project" value="UniProtKB-SubCell"/>
</dbReference>
<evidence type="ECO:0000256" key="6">
    <source>
        <dbReference type="ARBA" id="ARBA00025321"/>
    </source>
</evidence>
<evidence type="ECO:0000256" key="3">
    <source>
        <dbReference type="ARBA" id="ARBA00020552"/>
    </source>
</evidence>
<feature type="compositionally biased region" description="Basic and acidic residues" evidence="7">
    <location>
        <begin position="61"/>
        <end position="89"/>
    </location>
</feature>
<keyword evidence="4" id="KW-0472">Membrane</keyword>
<proteinExistence type="inferred from homology"/>
<dbReference type="GO" id="GO:0030246">
    <property type="term" value="F:carbohydrate binding"/>
    <property type="evidence" value="ECO:0007669"/>
    <property type="project" value="UniProtKB-KW"/>
</dbReference>
<dbReference type="EMBL" id="MZMU01000012">
    <property type="protein sequence ID" value="RXT24134.1"/>
    <property type="molecule type" value="Genomic_DNA"/>
</dbReference>
<evidence type="ECO:0000256" key="7">
    <source>
        <dbReference type="SAM" id="MobiDB-lite"/>
    </source>
</evidence>
<accession>A0A4Q1TYF5</accession>
<evidence type="ECO:0000256" key="5">
    <source>
        <dbReference type="ARBA" id="ARBA00022734"/>
    </source>
</evidence>
<gene>
    <name evidence="9" type="ORF">B5P46_19720</name>
</gene>
<evidence type="ECO:0000256" key="2">
    <source>
        <dbReference type="ARBA" id="ARBA00010270"/>
    </source>
</evidence>
<reference evidence="9 10" key="1">
    <citation type="submission" date="2017-03" db="EMBL/GenBank/DDBJ databases">
        <authorList>
            <person name="Safronova V.I."/>
            <person name="Sazanova A.L."/>
            <person name="Chirak E.R."/>
        </authorList>
    </citation>
    <scope>NUCLEOTIDE SEQUENCE [LARGE SCALE GENOMIC DNA]</scope>
    <source>
        <strain evidence="9 10">Tri-43</strain>
    </source>
</reference>
<keyword evidence="5" id="KW-0430">Lectin</keyword>
<evidence type="ECO:0000256" key="1">
    <source>
        <dbReference type="ARBA" id="ARBA00004167"/>
    </source>
</evidence>
<comment type="subcellular location">
    <subcellularLocation>
        <location evidence="1">Membrane</location>
        <topology evidence="1">Single-pass membrane protein</topology>
    </subcellularLocation>
</comment>
<comment type="function">
    <text evidence="6">Has immunoglobulin-binding and hemagglutination properties, and can bind to mannose. Essential for virulence. May be involved in LPS biosynthesis or polysaccharide transport.</text>
</comment>
<feature type="chain" id="PRO_5020545627" description="Lectin-like protein BA14k" evidence="8">
    <location>
        <begin position="23"/>
        <end position="184"/>
    </location>
</feature>
<name>A0A4Q1TYF5_RHILE</name>
<organism evidence="9 10">
    <name type="scientific">Rhizobium leguminosarum</name>
    <dbReference type="NCBI Taxonomy" id="384"/>
    <lineage>
        <taxon>Bacteria</taxon>
        <taxon>Pseudomonadati</taxon>
        <taxon>Pseudomonadota</taxon>
        <taxon>Alphaproteobacteria</taxon>
        <taxon>Hyphomicrobiales</taxon>
        <taxon>Rhizobiaceae</taxon>
        <taxon>Rhizobium/Agrobacterium group</taxon>
        <taxon>Rhizobium</taxon>
    </lineage>
</organism>
<feature type="signal peptide" evidence="8">
    <location>
        <begin position="1"/>
        <end position="22"/>
    </location>
</feature>
<evidence type="ECO:0000313" key="9">
    <source>
        <dbReference type="EMBL" id="RXT24134.1"/>
    </source>
</evidence>
<dbReference type="RefSeq" id="WP_129420214.1">
    <property type="nucleotide sequence ID" value="NZ_MZMU01000012.1"/>
</dbReference>
<keyword evidence="8" id="KW-0732">Signal</keyword>
<feature type="region of interest" description="Disordered" evidence="7">
    <location>
        <begin position="59"/>
        <end position="89"/>
    </location>
</feature>